<accession>A0A4U3L6R7</accession>
<dbReference type="OrthoDB" id="609711at2"/>
<evidence type="ECO:0000313" key="1">
    <source>
        <dbReference type="EMBL" id="TKK69426.1"/>
    </source>
</evidence>
<reference evidence="1 2" key="1">
    <citation type="submission" date="2019-05" db="EMBL/GenBank/DDBJ databases">
        <title>Panacibacter sp. strain 17mud1-8 Genome sequencing and assembly.</title>
        <authorList>
            <person name="Chhetri G."/>
        </authorList>
    </citation>
    <scope>NUCLEOTIDE SEQUENCE [LARGE SCALE GENOMIC DNA]</scope>
    <source>
        <strain evidence="1 2">17mud1-8</strain>
    </source>
</reference>
<dbReference type="AlphaFoldDB" id="A0A4U3L6R7"/>
<dbReference type="EMBL" id="SZQL01000005">
    <property type="protein sequence ID" value="TKK69426.1"/>
    <property type="molecule type" value="Genomic_DNA"/>
</dbReference>
<comment type="caution">
    <text evidence="1">The sequence shown here is derived from an EMBL/GenBank/DDBJ whole genome shotgun (WGS) entry which is preliminary data.</text>
</comment>
<protein>
    <submittedName>
        <fullName evidence="1">Uncharacterized protein</fullName>
    </submittedName>
</protein>
<sequence>MPKLVTKAEVPYLPYKGKIIRHIDIQKYGFEKTFTDTAKRSTYFGTRILNHLHRDTRTWQIRNNLFIQENTPLNVYLLAENERYLRSLDYIQDARILVKDLPGTDSIDLVVVTKDLFSINGSIGSFTSSKIRLKAGDENLFGTGQKLEVTGLYEKARDPDMAAAVLYGINSINHSFIDATLTYSQMNQNLSRNYKNEHAALLSFNRPLMSAYARFAGGLTLGANQSSNDYLQPDSFFYKYRYNIVDGWIGYNLGVKKLMGDNNMRDRKFVSIRFFNNNFTQLPYQIGDSFNQWYNDKTGILTQFTFFKQNFYKTNYIYGFGTTEDIPTGYNVAVTTGWYKQLNLSRFYNGVDANFYRINGSGDFVQYFARVGGFWNKGRMEDAGLLLGTSFFSRLYVTDKLKLRQYFRLSYTRQFNRVSLDELKINNPFGLRYFKNDSILGDRRLSLHTETFVFMNYRAFGFQFSPFAFADLSWLTPENKSLAKTNFYSGIGGGVRTRNENLVFGTMEFRFIYFPRRIDGLNQFKITGSINLRFRYNTNYVRPPDIIQLNADYSNSVF</sequence>
<proteinExistence type="predicted"/>
<name>A0A4U3L6R7_9BACT</name>
<organism evidence="1 2">
    <name type="scientific">Ilyomonas limi</name>
    <dbReference type="NCBI Taxonomy" id="2575867"/>
    <lineage>
        <taxon>Bacteria</taxon>
        <taxon>Pseudomonadati</taxon>
        <taxon>Bacteroidota</taxon>
        <taxon>Chitinophagia</taxon>
        <taxon>Chitinophagales</taxon>
        <taxon>Chitinophagaceae</taxon>
        <taxon>Ilyomonas</taxon>
    </lineage>
</organism>
<keyword evidence="2" id="KW-1185">Reference proteome</keyword>
<evidence type="ECO:0000313" key="2">
    <source>
        <dbReference type="Proteomes" id="UP000305848"/>
    </source>
</evidence>
<gene>
    <name evidence="1" type="ORF">FC093_08780</name>
</gene>
<dbReference type="Proteomes" id="UP000305848">
    <property type="component" value="Unassembled WGS sequence"/>
</dbReference>